<evidence type="ECO:0000256" key="4">
    <source>
        <dbReference type="ARBA" id="ARBA00022692"/>
    </source>
</evidence>
<gene>
    <name evidence="12" type="ORF">O6P43_024064</name>
</gene>
<evidence type="ECO:0000256" key="3">
    <source>
        <dbReference type="ARBA" id="ARBA00022679"/>
    </source>
</evidence>
<dbReference type="Proteomes" id="UP001163823">
    <property type="component" value="Chromosome 10"/>
</dbReference>
<feature type="transmembrane region" description="Helical" evidence="11">
    <location>
        <begin position="451"/>
        <end position="470"/>
    </location>
</feature>
<dbReference type="EMBL" id="JARAOO010000010">
    <property type="protein sequence ID" value="KAJ7952169.1"/>
    <property type="molecule type" value="Genomic_DNA"/>
</dbReference>
<evidence type="ECO:0000256" key="11">
    <source>
        <dbReference type="SAM" id="Phobius"/>
    </source>
</evidence>
<dbReference type="PANTHER" id="PTHR13301">
    <property type="entry name" value="X-BOX TRANSCRIPTION FACTOR-RELATED"/>
    <property type="match status" value="1"/>
</dbReference>
<feature type="transmembrane region" description="Helical" evidence="11">
    <location>
        <begin position="52"/>
        <end position="69"/>
    </location>
</feature>
<reference evidence="12" key="1">
    <citation type="journal article" date="2023" name="Science">
        <title>Elucidation of the pathway for biosynthesis of saponin adjuvants from the soapbark tree.</title>
        <authorList>
            <person name="Reed J."/>
            <person name="Orme A."/>
            <person name="El-Demerdash A."/>
            <person name="Owen C."/>
            <person name="Martin L.B.B."/>
            <person name="Misra R.C."/>
            <person name="Kikuchi S."/>
            <person name="Rejzek M."/>
            <person name="Martin A.C."/>
            <person name="Harkess A."/>
            <person name="Leebens-Mack J."/>
            <person name="Louveau T."/>
            <person name="Stephenson M.J."/>
            <person name="Osbourn A."/>
        </authorList>
    </citation>
    <scope>NUCLEOTIDE SEQUENCE</scope>
    <source>
        <strain evidence="12">S10</strain>
    </source>
</reference>
<dbReference type="InterPro" id="IPR029044">
    <property type="entry name" value="Nucleotide-diphossugar_trans"/>
</dbReference>
<keyword evidence="7" id="KW-0961">Cell wall biogenesis/degradation</keyword>
<keyword evidence="13" id="KW-1185">Reference proteome</keyword>
<evidence type="ECO:0000313" key="13">
    <source>
        <dbReference type="Proteomes" id="UP001163823"/>
    </source>
</evidence>
<comment type="subcellular location">
    <subcellularLocation>
        <location evidence="1">Endomembrane system</location>
        <topology evidence="1">Multi-pass membrane protein</topology>
    </subcellularLocation>
</comment>
<feature type="active site" evidence="8">
    <location>
        <position position="141"/>
    </location>
</feature>
<name>A0AAD7PEQ5_QUISA</name>
<evidence type="ECO:0000313" key="12">
    <source>
        <dbReference type="EMBL" id="KAJ7952169.1"/>
    </source>
</evidence>
<accession>A0AAD7PEQ5</accession>
<evidence type="ECO:0000256" key="8">
    <source>
        <dbReference type="PIRSR" id="PIRSR605150-1"/>
    </source>
</evidence>
<dbReference type="GO" id="GO:0012505">
    <property type="term" value="C:endomembrane system"/>
    <property type="evidence" value="ECO:0007669"/>
    <property type="project" value="UniProtKB-SubCell"/>
</dbReference>
<dbReference type="InterPro" id="IPR005150">
    <property type="entry name" value="Cellulose_synth"/>
</dbReference>
<feature type="active site" evidence="8">
    <location>
        <position position="379"/>
    </location>
</feature>
<dbReference type="GO" id="GO:0016760">
    <property type="term" value="F:cellulose synthase (UDP-forming) activity"/>
    <property type="evidence" value="ECO:0007669"/>
    <property type="project" value="InterPro"/>
</dbReference>
<evidence type="ECO:0000256" key="10">
    <source>
        <dbReference type="PIRSR" id="PIRSR605150-3"/>
    </source>
</evidence>
<dbReference type="AlphaFoldDB" id="A0AAD7PEQ5"/>
<feature type="binding site" evidence="10">
    <location>
        <position position="280"/>
    </location>
    <ligand>
        <name>Mn(2+)</name>
        <dbReference type="ChEBI" id="CHEBI:29035"/>
    </ligand>
</feature>
<feature type="transmembrane region" description="Helical" evidence="11">
    <location>
        <begin position="490"/>
        <end position="516"/>
    </location>
</feature>
<organism evidence="12 13">
    <name type="scientific">Quillaja saponaria</name>
    <name type="common">Soap bark tree</name>
    <dbReference type="NCBI Taxonomy" id="32244"/>
    <lineage>
        <taxon>Eukaryota</taxon>
        <taxon>Viridiplantae</taxon>
        <taxon>Streptophyta</taxon>
        <taxon>Embryophyta</taxon>
        <taxon>Tracheophyta</taxon>
        <taxon>Spermatophyta</taxon>
        <taxon>Magnoliopsida</taxon>
        <taxon>eudicotyledons</taxon>
        <taxon>Gunneridae</taxon>
        <taxon>Pentapetalae</taxon>
        <taxon>rosids</taxon>
        <taxon>fabids</taxon>
        <taxon>Fabales</taxon>
        <taxon>Quillajaceae</taxon>
        <taxon>Quillaja</taxon>
    </lineage>
</organism>
<keyword evidence="2" id="KW-0328">Glycosyltransferase</keyword>
<evidence type="ECO:0000256" key="1">
    <source>
        <dbReference type="ARBA" id="ARBA00004127"/>
    </source>
</evidence>
<dbReference type="KEGG" id="qsa:O6P43_024064"/>
<protein>
    <submittedName>
        <fullName evidence="12">Cellulose synthase</fullName>
    </submittedName>
</protein>
<feature type="binding site" evidence="9">
    <location>
        <position position="112"/>
    </location>
    <ligand>
        <name>UDP-alpha-D-glucose</name>
        <dbReference type="ChEBI" id="CHEBI:58885"/>
    </ligand>
</feature>
<keyword evidence="3" id="KW-0808">Transferase</keyword>
<feature type="binding site" evidence="9">
    <location>
        <position position="111"/>
    </location>
    <ligand>
        <name>UDP-alpha-D-glucose</name>
        <dbReference type="ChEBI" id="CHEBI:58885"/>
    </ligand>
</feature>
<feature type="binding site" evidence="10">
    <location>
        <position position="304"/>
    </location>
    <ligand>
        <name>Mn(2+)</name>
        <dbReference type="ChEBI" id="CHEBI:29035"/>
    </ligand>
</feature>
<evidence type="ECO:0000256" key="7">
    <source>
        <dbReference type="ARBA" id="ARBA00023316"/>
    </source>
</evidence>
<dbReference type="GO" id="GO:0016020">
    <property type="term" value="C:membrane"/>
    <property type="evidence" value="ECO:0007669"/>
    <property type="project" value="InterPro"/>
</dbReference>
<dbReference type="Gene3D" id="3.90.550.10">
    <property type="entry name" value="Spore Coat Polysaccharide Biosynthesis Protein SpsA, Chain A"/>
    <property type="match status" value="1"/>
</dbReference>
<evidence type="ECO:0000256" key="5">
    <source>
        <dbReference type="ARBA" id="ARBA00022989"/>
    </source>
</evidence>
<evidence type="ECO:0000256" key="6">
    <source>
        <dbReference type="ARBA" id="ARBA00023136"/>
    </source>
</evidence>
<sequence length="639" mass="72949">MDGLPLHTLKFKRGTLLNRLFALVYTCGIMALLYHHVSKLNMLHSDTQQESIFISLTFLLSDFLLAFLWTTRQAFHMRPVQRHEYPENLLFSNKSDFPALDVFICTADPYKEPPMNVVNTALSVMAYEYPPDKVSVYVSDDGGSQLTLFAFMEAAKFATHWLPFCTENNLLHRSPEAFFASTHSFNLETHKIKILFEGMKTKVEQVVAKGMVDDNFDLVNEQERKAFNIYRTDTFTPQNHPTVIQVLLDCDKDKDIKGQVMPNLIYLSREKTTTSSYNFKAGALNALLRVSATMTNAPIILTLDCDTYSNDPKTPSRALCYLLDPKIRNKLAYVQFPQRFHGLDNNDIYALEYKANSNYENQTKWGFEVGFKYGSLVEDFYTGYRMQCDGWKGVFCNPDRAAFFGDSPINLLDMLNQCKRWSIGLLQVVFSRYNPLTFGFRSMGPLMGLAYAHYAFGPIWSIPLIVYAFIPQLALLSGVSIYPKVSDPWFILHVFLFLGAYGKDCLDFVLAGSTFARWWNDQRIWMIKGVSCLLFGFTEYCLKAAGISTHGFSLTSKVFDNEQSKRYEQGIFEFGIPSSMFVTLTMAAIINLAAFVHGLLHVFRGSSSGNSYLDLEYLKAMFVQMFIAWFCCDKFKANL</sequence>
<feature type="transmembrane region" description="Helical" evidence="11">
    <location>
        <begin position="581"/>
        <end position="603"/>
    </location>
</feature>
<feature type="binding site" evidence="9">
    <location>
        <position position="141"/>
    </location>
    <ligand>
        <name>UDP-alpha-D-glucose</name>
        <dbReference type="ChEBI" id="CHEBI:58885"/>
    </ligand>
</feature>
<feature type="transmembrane region" description="Helical" evidence="11">
    <location>
        <begin position="20"/>
        <end position="37"/>
    </location>
</feature>
<dbReference type="GO" id="GO:0030244">
    <property type="term" value="P:cellulose biosynthetic process"/>
    <property type="evidence" value="ECO:0007669"/>
    <property type="project" value="InterPro"/>
</dbReference>
<dbReference type="Pfam" id="PF03552">
    <property type="entry name" value="Cellulose_synt"/>
    <property type="match status" value="2"/>
</dbReference>
<dbReference type="GO" id="GO:0071555">
    <property type="term" value="P:cell wall organization"/>
    <property type="evidence" value="ECO:0007669"/>
    <property type="project" value="UniProtKB-KW"/>
</dbReference>
<keyword evidence="4 11" id="KW-0812">Transmembrane</keyword>
<keyword evidence="5 11" id="KW-1133">Transmembrane helix</keyword>
<evidence type="ECO:0000256" key="2">
    <source>
        <dbReference type="ARBA" id="ARBA00022676"/>
    </source>
</evidence>
<comment type="caution">
    <text evidence="12">The sequence shown here is derived from an EMBL/GenBank/DDBJ whole genome shotgun (WGS) entry which is preliminary data.</text>
</comment>
<keyword evidence="6 11" id="KW-0472">Membrane</keyword>
<evidence type="ECO:0000256" key="9">
    <source>
        <dbReference type="PIRSR" id="PIRSR605150-2"/>
    </source>
</evidence>
<proteinExistence type="predicted"/>
<dbReference type="SUPFAM" id="SSF53448">
    <property type="entry name" value="Nucleotide-diphospho-sugar transferases"/>
    <property type="match status" value="1"/>
</dbReference>